<dbReference type="EMBL" id="JAGQLG010000115">
    <property type="protein sequence ID" value="MCA9382354.1"/>
    <property type="molecule type" value="Genomic_DNA"/>
</dbReference>
<comment type="caution">
    <text evidence="1">The sequence shown here is derived from an EMBL/GenBank/DDBJ whole genome shotgun (WGS) entry which is preliminary data.</text>
</comment>
<reference evidence="1" key="1">
    <citation type="submission" date="2020-04" db="EMBL/GenBank/DDBJ databases">
        <authorList>
            <person name="Zhang T."/>
        </authorList>
    </citation>
    <scope>NUCLEOTIDE SEQUENCE</scope>
    <source>
        <strain evidence="1">HKST-UBA10</strain>
    </source>
</reference>
<dbReference type="AlphaFoldDB" id="A0A955L3R8"/>
<organism evidence="1 2">
    <name type="scientific">Candidatus Dojkabacteria bacterium</name>
    <dbReference type="NCBI Taxonomy" id="2099670"/>
    <lineage>
        <taxon>Bacteria</taxon>
        <taxon>Candidatus Dojkabacteria</taxon>
    </lineage>
</organism>
<sequence length="226" mass="26423">AGFIRYGRIRENLRLKLPEAEFFDHGYNLGFQKKIQTKFSPYLAGFSDSDGNAMNFDYQIPDDNTNPDGYFKLFTQDPNEDNALSKILKYDMIIFKSCFPVTKITSDQMLNDYKHYFEEIKKVFLNYPEKTFLALTPPPLRSELTKPEYAARARIFSNWLVNEFPKNLNNTFALDVFDLLAEKSNPKFINTLKRDFCKTLPFDSHPNREGSKMAGEELVEKVRNYK</sequence>
<protein>
    <submittedName>
        <fullName evidence="1">Uncharacterized protein</fullName>
    </submittedName>
</protein>
<dbReference type="SUPFAM" id="SSF52266">
    <property type="entry name" value="SGNH hydrolase"/>
    <property type="match status" value="1"/>
</dbReference>
<reference evidence="1" key="2">
    <citation type="journal article" date="2021" name="Microbiome">
        <title>Successional dynamics and alternative stable states in a saline activated sludge microbial community over 9 years.</title>
        <authorList>
            <person name="Wang Y."/>
            <person name="Ye J."/>
            <person name="Ju F."/>
            <person name="Liu L."/>
            <person name="Boyd J.A."/>
            <person name="Deng Y."/>
            <person name="Parks D.H."/>
            <person name="Jiang X."/>
            <person name="Yin X."/>
            <person name="Woodcroft B.J."/>
            <person name="Tyson G.W."/>
            <person name="Hugenholtz P."/>
            <person name="Polz M.F."/>
            <person name="Zhang T."/>
        </authorList>
    </citation>
    <scope>NUCLEOTIDE SEQUENCE</scope>
    <source>
        <strain evidence="1">HKST-UBA10</strain>
    </source>
</reference>
<name>A0A955L3R8_9BACT</name>
<dbReference type="Proteomes" id="UP000782843">
    <property type="component" value="Unassembled WGS sequence"/>
</dbReference>
<accession>A0A955L3R8</accession>
<gene>
    <name evidence="1" type="ORF">KC660_03035</name>
</gene>
<feature type="non-terminal residue" evidence="1">
    <location>
        <position position="1"/>
    </location>
</feature>
<proteinExistence type="predicted"/>
<evidence type="ECO:0000313" key="2">
    <source>
        <dbReference type="Proteomes" id="UP000782843"/>
    </source>
</evidence>
<evidence type="ECO:0000313" key="1">
    <source>
        <dbReference type="EMBL" id="MCA9382354.1"/>
    </source>
</evidence>